<dbReference type="Proteomes" id="UP000280960">
    <property type="component" value="Chromosome"/>
</dbReference>
<gene>
    <name evidence="3" type="ORF">D2962_06195</name>
</gene>
<name>A0A3G2R4D9_9FIRM</name>
<dbReference type="Pfam" id="PF04865">
    <property type="entry name" value="Baseplate_J"/>
    <property type="match status" value="1"/>
</dbReference>
<accession>A0A3G2R4D9</accession>
<organism evidence="3 4">
    <name type="scientific">Biomaibacter acetigenes</name>
    <dbReference type="NCBI Taxonomy" id="2316383"/>
    <lineage>
        <taxon>Bacteria</taxon>
        <taxon>Bacillati</taxon>
        <taxon>Bacillota</taxon>
        <taxon>Clostridia</taxon>
        <taxon>Thermosediminibacterales</taxon>
        <taxon>Tepidanaerobacteraceae</taxon>
        <taxon>Biomaibacter</taxon>
    </lineage>
</organism>
<reference evidence="3 4" key="1">
    <citation type="submission" date="2018-10" db="EMBL/GenBank/DDBJ databases">
        <authorList>
            <person name="Zhang X."/>
        </authorList>
    </citation>
    <scope>NUCLEOTIDE SEQUENCE [LARGE SCALE GENOMIC DNA]</scope>
    <source>
        <strain evidence="3 4">SK-G1</strain>
    </source>
</reference>
<dbReference type="EMBL" id="CP033169">
    <property type="protein sequence ID" value="AYO30262.1"/>
    <property type="molecule type" value="Genomic_DNA"/>
</dbReference>
<keyword evidence="4" id="KW-1185">Reference proteome</keyword>
<feature type="domain" description="Baseplate protein J-like barrel" evidence="1">
    <location>
        <begin position="51"/>
        <end position="138"/>
    </location>
</feature>
<dbReference type="PIRSF" id="PIRSF020481">
    <property type="entry name" value="BAP"/>
    <property type="match status" value="1"/>
</dbReference>
<dbReference type="AlphaFoldDB" id="A0A3G2R4D9"/>
<dbReference type="InterPro" id="IPR058531">
    <property type="entry name" value="Baseplate_J_M"/>
</dbReference>
<evidence type="ECO:0000259" key="2">
    <source>
        <dbReference type="Pfam" id="PF26078"/>
    </source>
</evidence>
<dbReference type="InterPro" id="IPR052726">
    <property type="entry name" value="Phage_Baseplate_Hub"/>
</dbReference>
<protein>
    <submittedName>
        <fullName evidence="3">Baseplate J/gp47 family protein</fullName>
    </submittedName>
</protein>
<evidence type="ECO:0000313" key="4">
    <source>
        <dbReference type="Proteomes" id="UP000280960"/>
    </source>
</evidence>
<proteinExistence type="predicted"/>
<dbReference type="InterPro" id="IPR014507">
    <property type="entry name" value="Baseplate_assembly_J_pred"/>
</dbReference>
<dbReference type="Pfam" id="PF26078">
    <property type="entry name" value="Baseplate_J_M"/>
    <property type="match status" value="1"/>
</dbReference>
<dbReference type="PANTHER" id="PTHR35862:SF1">
    <property type="entry name" value="FELS-2 PROPHAGE PROTEIN"/>
    <property type="match status" value="1"/>
</dbReference>
<dbReference type="KEGG" id="bacg:D2962_06195"/>
<sequence>MQILPLIVGLKNDINESAKQNLLRYATGDKLDVIGEFYNTARLQAQKARVTLRFTLSAIQPTNITIPAGTRATPDGQLYFATIQELTIPAGQTQGDVIAEATEGGEKYNGFAPGQIKTIVDPVPYVASVANIDTSSGGSDTEDDDHYRDRIRQAPESYSTAGPEGAYIYWAKTADANIIDVSVSSPSAGTVKVVPLLKDGEIPSQAILDKVTAIVSSKDKRPLTDNVQVAAPTTVSYDITLTYYIALERQTEETIIRNAIEGTGGAIDQYKLWQAGKLGRAINPDYLRQLMLNAGAFRIDITSPVYTEINLDQVAKAGTVTIAYGGLI</sequence>
<dbReference type="RefSeq" id="WP_122014497.1">
    <property type="nucleotide sequence ID" value="NZ_CP033169.1"/>
</dbReference>
<evidence type="ECO:0000259" key="1">
    <source>
        <dbReference type="Pfam" id="PF04865"/>
    </source>
</evidence>
<dbReference type="PANTHER" id="PTHR35862">
    <property type="entry name" value="FELS-2 PROPHAGE PROTEIN"/>
    <property type="match status" value="1"/>
</dbReference>
<feature type="domain" description="Baseplate J-like central" evidence="2">
    <location>
        <begin position="159"/>
        <end position="231"/>
    </location>
</feature>
<evidence type="ECO:0000313" key="3">
    <source>
        <dbReference type="EMBL" id="AYO30262.1"/>
    </source>
</evidence>
<dbReference type="InterPro" id="IPR006949">
    <property type="entry name" value="Barrel_Baseplate_J-like"/>
</dbReference>